<name>W9XLP2_9EURO</name>
<dbReference type="OrthoDB" id="2107174at2759"/>
<dbReference type="InterPro" id="IPR036412">
    <property type="entry name" value="HAD-like_sf"/>
</dbReference>
<sequence>MSPIVSPRIKYILFDCGNTLVQSEDLAFEATASVVNEFLSTSNVSFRYNPEDLKILFPDWTFRGMVYRLQRELGFTLSRSELVRLTELEEERVIAKLEEKAEPCAGAMQVLATLHEENKYKLAVTSTSSSLRRIQASLSASDLDQFFDPGEVYSGLTISSKPVSKPDSPIYHHLLEKYGVKPHECMAIQDTAAGADAAVRARIPVMGYVGACHSSEEKHETISRLAVAGCKSIMWHWDDFDKEFELLKEQIKK</sequence>
<proteinExistence type="predicted"/>
<protein>
    <recommendedName>
        <fullName evidence="3">Phosphoglycolate phosphatase</fullName>
    </recommendedName>
</protein>
<evidence type="ECO:0000313" key="1">
    <source>
        <dbReference type="EMBL" id="EXJ81138.1"/>
    </source>
</evidence>
<dbReference type="InterPro" id="IPR006439">
    <property type="entry name" value="HAD-SF_hydro_IA"/>
</dbReference>
<dbReference type="NCBIfam" id="TIGR01509">
    <property type="entry name" value="HAD-SF-IA-v3"/>
    <property type="match status" value="1"/>
</dbReference>
<dbReference type="PANTHER" id="PTHR43434:SF1">
    <property type="entry name" value="PHOSPHOGLYCOLATE PHOSPHATASE"/>
    <property type="match status" value="1"/>
</dbReference>
<reference evidence="1 2" key="1">
    <citation type="submission" date="2013-03" db="EMBL/GenBank/DDBJ databases">
        <title>The Genome Sequence of Capronia epimyces CBS 606.96.</title>
        <authorList>
            <consortium name="The Broad Institute Genomics Platform"/>
            <person name="Cuomo C."/>
            <person name="de Hoog S."/>
            <person name="Gorbushina A."/>
            <person name="Walker B."/>
            <person name="Young S.K."/>
            <person name="Zeng Q."/>
            <person name="Gargeya S."/>
            <person name="Fitzgerald M."/>
            <person name="Haas B."/>
            <person name="Abouelleil A."/>
            <person name="Allen A.W."/>
            <person name="Alvarado L."/>
            <person name="Arachchi H.M."/>
            <person name="Berlin A.M."/>
            <person name="Chapman S.B."/>
            <person name="Gainer-Dewar J."/>
            <person name="Goldberg J."/>
            <person name="Griggs A."/>
            <person name="Gujja S."/>
            <person name="Hansen M."/>
            <person name="Howarth C."/>
            <person name="Imamovic A."/>
            <person name="Ireland A."/>
            <person name="Larimer J."/>
            <person name="McCowan C."/>
            <person name="Murphy C."/>
            <person name="Pearson M."/>
            <person name="Poon T.W."/>
            <person name="Priest M."/>
            <person name="Roberts A."/>
            <person name="Saif S."/>
            <person name="Shea T."/>
            <person name="Sisk P."/>
            <person name="Sykes S."/>
            <person name="Wortman J."/>
            <person name="Nusbaum C."/>
            <person name="Birren B."/>
        </authorList>
    </citation>
    <scope>NUCLEOTIDE SEQUENCE [LARGE SCALE GENOMIC DNA]</scope>
    <source>
        <strain evidence="1 2">CBS 606.96</strain>
    </source>
</reference>
<dbReference type="Gene3D" id="3.40.50.1000">
    <property type="entry name" value="HAD superfamily/HAD-like"/>
    <property type="match status" value="1"/>
</dbReference>
<dbReference type="RefSeq" id="XP_007735726.1">
    <property type="nucleotide sequence ID" value="XM_007737536.1"/>
</dbReference>
<dbReference type="Gene3D" id="1.10.150.240">
    <property type="entry name" value="Putative phosphatase, domain 2"/>
    <property type="match status" value="1"/>
</dbReference>
<dbReference type="SFLD" id="SFLDG01129">
    <property type="entry name" value="C1.5:_HAD__Beta-PGM__Phosphata"/>
    <property type="match status" value="1"/>
</dbReference>
<dbReference type="GeneID" id="19171526"/>
<dbReference type="GO" id="GO:0008967">
    <property type="term" value="F:phosphoglycolate phosphatase activity"/>
    <property type="evidence" value="ECO:0007669"/>
    <property type="project" value="TreeGrafter"/>
</dbReference>
<dbReference type="AlphaFoldDB" id="W9XLP2"/>
<dbReference type="SFLD" id="SFLDS00003">
    <property type="entry name" value="Haloacid_Dehalogenase"/>
    <property type="match status" value="1"/>
</dbReference>
<dbReference type="Pfam" id="PF00702">
    <property type="entry name" value="Hydrolase"/>
    <property type="match status" value="1"/>
</dbReference>
<dbReference type="GO" id="GO:0005829">
    <property type="term" value="C:cytosol"/>
    <property type="evidence" value="ECO:0007669"/>
    <property type="project" value="TreeGrafter"/>
</dbReference>
<dbReference type="SUPFAM" id="SSF56784">
    <property type="entry name" value="HAD-like"/>
    <property type="match status" value="1"/>
</dbReference>
<dbReference type="InterPro" id="IPR023214">
    <property type="entry name" value="HAD_sf"/>
</dbReference>
<dbReference type="InterPro" id="IPR050155">
    <property type="entry name" value="HAD-like_hydrolase_sf"/>
</dbReference>
<dbReference type="PANTHER" id="PTHR43434">
    <property type="entry name" value="PHOSPHOGLYCOLATE PHOSPHATASE"/>
    <property type="match status" value="1"/>
</dbReference>
<evidence type="ECO:0000313" key="2">
    <source>
        <dbReference type="Proteomes" id="UP000019478"/>
    </source>
</evidence>
<dbReference type="HOGENOM" id="CLU_045011_14_1_1"/>
<keyword evidence="2" id="KW-1185">Reference proteome</keyword>
<dbReference type="EMBL" id="AMGY01000006">
    <property type="protein sequence ID" value="EXJ81138.1"/>
    <property type="molecule type" value="Genomic_DNA"/>
</dbReference>
<organism evidence="1 2">
    <name type="scientific">Capronia epimyces CBS 606.96</name>
    <dbReference type="NCBI Taxonomy" id="1182542"/>
    <lineage>
        <taxon>Eukaryota</taxon>
        <taxon>Fungi</taxon>
        <taxon>Dikarya</taxon>
        <taxon>Ascomycota</taxon>
        <taxon>Pezizomycotina</taxon>
        <taxon>Eurotiomycetes</taxon>
        <taxon>Chaetothyriomycetidae</taxon>
        <taxon>Chaetothyriales</taxon>
        <taxon>Herpotrichiellaceae</taxon>
        <taxon>Capronia</taxon>
    </lineage>
</organism>
<evidence type="ECO:0008006" key="3">
    <source>
        <dbReference type="Google" id="ProtNLM"/>
    </source>
</evidence>
<accession>W9XLP2</accession>
<dbReference type="STRING" id="1182542.W9XLP2"/>
<comment type="caution">
    <text evidence="1">The sequence shown here is derived from an EMBL/GenBank/DDBJ whole genome shotgun (WGS) entry which is preliminary data.</text>
</comment>
<dbReference type="Proteomes" id="UP000019478">
    <property type="component" value="Unassembled WGS sequence"/>
</dbReference>
<dbReference type="GO" id="GO:0006281">
    <property type="term" value="P:DNA repair"/>
    <property type="evidence" value="ECO:0007669"/>
    <property type="project" value="TreeGrafter"/>
</dbReference>
<gene>
    <name evidence="1" type="ORF">A1O3_07426</name>
</gene>
<dbReference type="eggNOG" id="ENOG502REF4">
    <property type="taxonomic scope" value="Eukaryota"/>
</dbReference>
<dbReference type="InterPro" id="IPR023198">
    <property type="entry name" value="PGP-like_dom2"/>
</dbReference>
<dbReference type="CDD" id="cd07505">
    <property type="entry name" value="HAD_BPGM-like"/>
    <property type="match status" value="1"/>
</dbReference>